<accession>A0A0A5GF17</accession>
<dbReference type="EMBL" id="AVPF01000012">
    <property type="protein sequence ID" value="KGX89813.1"/>
    <property type="molecule type" value="Genomic_DNA"/>
</dbReference>
<gene>
    <name evidence="2" type="ORF">N783_03985</name>
</gene>
<organism evidence="2 3">
    <name type="scientific">Pontibacillus marinus BH030004 = DSM 16465</name>
    <dbReference type="NCBI Taxonomy" id="1385511"/>
    <lineage>
        <taxon>Bacteria</taxon>
        <taxon>Bacillati</taxon>
        <taxon>Bacillota</taxon>
        <taxon>Bacilli</taxon>
        <taxon>Bacillales</taxon>
        <taxon>Bacillaceae</taxon>
        <taxon>Pontibacillus</taxon>
    </lineage>
</organism>
<reference evidence="2 3" key="1">
    <citation type="submission" date="2013-08" db="EMBL/GenBank/DDBJ databases">
        <authorList>
            <person name="Huang J."/>
            <person name="Wang G."/>
        </authorList>
    </citation>
    <scope>NUCLEOTIDE SEQUENCE [LARGE SCALE GENOMIC DNA]</scope>
    <source>
        <strain evidence="2 3">BH030004</strain>
    </source>
</reference>
<comment type="caution">
    <text evidence="2">The sequence shown here is derived from an EMBL/GenBank/DDBJ whole genome shotgun (WGS) entry which is preliminary data.</text>
</comment>
<feature type="compositionally biased region" description="Basic and acidic residues" evidence="1">
    <location>
        <begin position="41"/>
        <end position="52"/>
    </location>
</feature>
<dbReference type="STRING" id="1385511.GCA_000425225_01945"/>
<evidence type="ECO:0000256" key="1">
    <source>
        <dbReference type="SAM" id="MobiDB-lite"/>
    </source>
</evidence>
<sequence length="52" mass="6019">MSKQNHKQQTQRTKNTKGKPSAQNHKKESWRGTAIPSQVDKYVDCDETKGWC</sequence>
<proteinExistence type="predicted"/>
<dbReference type="Proteomes" id="UP000030403">
    <property type="component" value="Unassembled WGS sequence"/>
</dbReference>
<dbReference type="RefSeq" id="WP_154657325.1">
    <property type="nucleotide sequence ID" value="NZ_AULJ01000019.1"/>
</dbReference>
<evidence type="ECO:0000313" key="3">
    <source>
        <dbReference type="Proteomes" id="UP000030403"/>
    </source>
</evidence>
<name>A0A0A5GF17_9BACI</name>
<dbReference type="AlphaFoldDB" id="A0A0A5GF17"/>
<feature type="region of interest" description="Disordered" evidence="1">
    <location>
        <begin position="1"/>
        <end position="52"/>
    </location>
</feature>
<dbReference type="OrthoDB" id="2876840at2"/>
<protein>
    <submittedName>
        <fullName evidence="2">Uncharacterized protein</fullName>
    </submittedName>
</protein>
<evidence type="ECO:0000313" key="2">
    <source>
        <dbReference type="EMBL" id="KGX89813.1"/>
    </source>
</evidence>
<keyword evidence="3" id="KW-1185">Reference proteome</keyword>